<keyword evidence="3 5" id="KW-0698">rRNA processing</keyword>
<keyword evidence="2 5" id="KW-0690">Ribosome biogenesis</keyword>
<dbReference type="Proteomes" id="UP000189067">
    <property type="component" value="Unassembled WGS sequence"/>
</dbReference>
<dbReference type="PANTHER" id="PTHR33692:SF1">
    <property type="entry name" value="RIBOSOME MATURATION FACTOR RIMM"/>
    <property type="match status" value="1"/>
</dbReference>
<evidence type="ECO:0000313" key="13">
    <source>
        <dbReference type="Proteomes" id="UP000189067"/>
    </source>
</evidence>
<dbReference type="RefSeq" id="WP_005713961.1">
    <property type="nucleotide sequence ID" value="NZ_BSWG01000054.1"/>
</dbReference>
<evidence type="ECO:0000313" key="10">
    <source>
        <dbReference type="EMBL" id="ONN74691.1"/>
    </source>
</evidence>
<dbReference type="NCBIfam" id="TIGR02273">
    <property type="entry name" value="16S_RimM"/>
    <property type="match status" value="1"/>
</dbReference>
<evidence type="ECO:0000256" key="1">
    <source>
        <dbReference type="ARBA" id="ARBA00022490"/>
    </source>
</evidence>
<dbReference type="GeneID" id="69832068"/>
<comment type="function">
    <text evidence="5">An accessory protein needed during the final step in the assembly of 30S ribosomal subunit, possibly for assembly of the head region. Essential for efficient processing of 16S rRNA. May be needed both before and after RbfA during the maturation of 16S rRNA. It has affinity for free ribosomal 30S subunits but not for 70S ribosomes.</text>
</comment>
<reference evidence="12 15" key="3">
    <citation type="submission" date="2019-04" db="EMBL/GenBank/DDBJ databases">
        <title>Genome Announcement to Ensure Probiotic Safety of Lactobacillus rhamnosus UBLR-58.</title>
        <authorList>
            <person name="Sulthana A."/>
            <person name="Lakshmi S.G."/>
            <person name="Madempudi R.S."/>
        </authorList>
    </citation>
    <scope>NUCLEOTIDE SEQUENCE [LARGE SCALE GENOMIC DNA]</scope>
    <source>
        <strain evidence="12 15">UBLR-58</strain>
    </source>
</reference>
<evidence type="ECO:0000313" key="15">
    <source>
        <dbReference type="Proteomes" id="UP000307517"/>
    </source>
</evidence>
<dbReference type="Pfam" id="PF24986">
    <property type="entry name" value="PRC_RimM"/>
    <property type="match status" value="1"/>
</dbReference>
<dbReference type="HAMAP" id="MF_00014">
    <property type="entry name" value="Ribosome_mat_RimM"/>
    <property type="match status" value="1"/>
</dbReference>
<comment type="domain">
    <text evidence="5">The PRC barrel domain binds ribosomal protein uS19.</text>
</comment>
<dbReference type="EMBL" id="MTJY01000032">
    <property type="protein sequence ID" value="ONN74691.1"/>
    <property type="molecule type" value="Genomic_DNA"/>
</dbReference>
<dbReference type="InterPro" id="IPR011033">
    <property type="entry name" value="PRC_barrel-like_sf"/>
</dbReference>
<dbReference type="GO" id="GO:0005840">
    <property type="term" value="C:ribosome"/>
    <property type="evidence" value="ECO:0007669"/>
    <property type="project" value="InterPro"/>
</dbReference>
<dbReference type="InterPro" id="IPR002676">
    <property type="entry name" value="RimM_N"/>
</dbReference>
<dbReference type="EMBL" id="JABXWP010000010">
    <property type="protein sequence ID" value="NVO88509.1"/>
    <property type="molecule type" value="Genomic_DNA"/>
</dbReference>
<evidence type="ECO:0000313" key="14">
    <source>
        <dbReference type="Proteomes" id="UP000234212"/>
    </source>
</evidence>
<dbReference type="Gene3D" id="2.30.30.240">
    <property type="entry name" value="PRC-barrel domain"/>
    <property type="match status" value="1"/>
</dbReference>
<dbReference type="GO" id="GO:0043022">
    <property type="term" value="F:ribosome binding"/>
    <property type="evidence" value="ECO:0007669"/>
    <property type="project" value="InterPro"/>
</dbReference>
<dbReference type="Proteomes" id="UP000542889">
    <property type="component" value="Unassembled WGS sequence"/>
</dbReference>
<comment type="subcellular location">
    <subcellularLocation>
        <location evidence="5">Cytoplasm</location>
    </subcellularLocation>
</comment>
<gene>
    <name evidence="5 8" type="primary">rimM</name>
    <name evidence="10" type="ORF">BWR10_07745</name>
    <name evidence="11" type="ORF">CYJ91_01270</name>
    <name evidence="12" type="ORF">E6L36_06630</name>
    <name evidence="9" type="ORF">H0N82_03805</name>
    <name evidence="8" type="ORF">HWN39_08320</name>
</gene>
<reference evidence="11 14" key="2">
    <citation type="submission" date="2017-12" db="EMBL/GenBank/DDBJ databases">
        <title>Phylogenetic diversity of female urinary microbiome.</title>
        <authorList>
            <person name="Thomas-White K."/>
            <person name="Wolfe A.J."/>
        </authorList>
    </citation>
    <scope>NUCLEOTIDE SEQUENCE [LARGE SCALE GENOMIC DNA]</scope>
    <source>
        <strain evidence="11 14">UMB0004</strain>
    </source>
</reference>
<evidence type="ECO:0000313" key="9">
    <source>
        <dbReference type="EMBL" id="NZA04258.1"/>
    </source>
</evidence>
<evidence type="ECO:0000313" key="11">
    <source>
        <dbReference type="EMBL" id="PLA58891.1"/>
    </source>
</evidence>
<comment type="subunit">
    <text evidence="5">Binds ribosomal protein uS19.</text>
</comment>
<evidence type="ECO:0000256" key="2">
    <source>
        <dbReference type="ARBA" id="ARBA00022517"/>
    </source>
</evidence>
<accession>A0A0J6V3V9</accession>
<feature type="domain" description="RimM N-terminal" evidence="6">
    <location>
        <begin position="7"/>
        <end position="87"/>
    </location>
</feature>
<dbReference type="AlphaFoldDB" id="A0A0J6V3V9"/>
<reference evidence="10 13" key="1">
    <citation type="submission" date="2017-01" db="EMBL/GenBank/DDBJ databases">
        <title>In silico prediction, in vitro antibacterial spectrum and physicochemical properties of a putative bacteriocin produced by Lactobacillus rhamnosus strain L156.4.</title>
        <authorList>
            <person name="Silveira A.M."/>
            <person name="Monteiro A.S."/>
            <person name="Santos V.L."/>
            <person name="Nicoli J.R."/>
            <person name="Azevedo V."/>
            <person name="Soares S.C."/>
            <person name="Castro-Oliveira L."/>
            <person name="Dias-Souza M.V."/>
            <person name="Nardi R.M."/>
        </authorList>
    </citation>
    <scope>NUCLEOTIDE SEQUENCE [LARGE SCALE GENOMIC DNA]</scope>
    <source>
        <strain evidence="10 13">L156.4</strain>
    </source>
</reference>
<dbReference type="EMBL" id="PKJX01000001">
    <property type="protein sequence ID" value="PLA58891.1"/>
    <property type="molecule type" value="Genomic_DNA"/>
</dbReference>
<dbReference type="EMBL" id="SSHM01000001">
    <property type="protein sequence ID" value="THC80101.1"/>
    <property type="molecule type" value="Genomic_DNA"/>
</dbReference>
<evidence type="ECO:0000256" key="5">
    <source>
        <dbReference type="HAMAP-Rule" id="MF_00014"/>
    </source>
</evidence>
<dbReference type="Proteomes" id="UP000234212">
    <property type="component" value="Unassembled WGS sequence"/>
</dbReference>
<evidence type="ECO:0000256" key="3">
    <source>
        <dbReference type="ARBA" id="ARBA00022552"/>
    </source>
</evidence>
<evidence type="ECO:0000313" key="17">
    <source>
        <dbReference type="Proteomes" id="UP000552935"/>
    </source>
</evidence>
<keyword evidence="4 5" id="KW-0143">Chaperone</keyword>
<feature type="domain" description="Ribosome maturation factor RimM PRC barrel" evidence="7">
    <location>
        <begin position="100"/>
        <end position="167"/>
    </location>
</feature>
<dbReference type="SUPFAM" id="SSF50346">
    <property type="entry name" value="PRC-barrel domain"/>
    <property type="match status" value="1"/>
</dbReference>
<dbReference type="SUPFAM" id="SSF50447">
    <property type="entry name" value="Translation proteins"/>
    <property type="match status" value="1"/>
</dbReference>
<organism evidence="8 16">
    <name type="scientific">Lacticaseibacillus rhamnosus</name>
    <name type="common">Lactobacillus rhamnosus</name>
    <dbReference type="NCBI Taxonomy" id="47715"/>
    <lineage>
        <taxon>Bacteria</taxon>
        <taxon>Bacillati</taxon>
        <taxon>Bacillota</taxon>
        <taxon>Bacilli</taxon>
        <taxon>Lactobacillales</taxon>
        <taxon>Lactobacillaceae</taxon>
        <taxon>Lacticaseibacillus</taxon>
    </lineage>
</organism>
<protein>
    <recommendedName>
        <fullName evidence="5">Ribosome maturation factor RimM</fullName>
    </recommendedName>
</protein>
<evidence type="ECO:0000259" key="7">
    <source>
        <dbReference type="Pfam" id="PF24986"/>
    </source>
</evidence>
<reference evidence="9 17" key="5">
    <citation type="submission" date="2020-07" db="EMBL/GenBank/DDBJ databases">
        <title>Organ Donor 1.</title>
        <authorList>
            <person name="Marsh A.J."/>
            <person name="Azcarate-Peril M.A."/>
        </authorList>
    </citation>
    <scope>NUCLEOTIDE SEQUENCE [LARGE SCALE GENOMIC DNA]</scope>
    <source>
        <strain evidence="9 17">AMC0712</strain>
    </source>
</reference>
<dbReference type="Gene3D" id="2.40.30.60">
    <property type="entry name" value="RimM"/>
    <property type="match status" value="1"/>
</dbReference>
<sequence length="172" mass="19192">MPDYYDIGTIVNTHGIRGEVRVLVTTDFPEQRFKVGNKVYVATTPKTALTINSVRQHKGLTMLTFKDYTDINQVLPFKGKKLQVTEAALKPLEEGSYYYKDIIGLTVIDEHGQTLGKVSEILSPGPNDVWVIPRPGKSELLLPFLKSVVQTIDLEQKEAHVIVPEGLIDDAD</sequence>
<reference evidence="8 16" key="4">
    <citation type="submission" date="2020-06" db="EMBL/GenBank/DDBJ databases">
        <title>Lactobacillus rhamnosus QC,genome.</title>
        <authorList>
            <person name="Yi H."/>
            <person name="Jin M."/>
        </authorList>
    </citation>
    <scope>NUCLEOTIDE SEQUENCE [LARGE SCALE GENOMIC DNA]</scope>
    <source>
        <strain evidence="8 16">QC</strain>
    </source>
</reference>
<dbReference type="EMBL" id="JACCKI010000002">
    <property type="protein sequence ID" value="NZA04258.1"/>
    <property type="molecule type" value="Genomic_DNA"/>
</dbReference>
<evidence type="ECO:0000256" key="4">
    <source>
        <dbReference type="ARBA" id="ARBA00023186"/>
    </source>
</evidence>
<comment type="similarity">
    <text evidence="5">Belongs to the RimM family.</text>
</comment>
<accession>A0A2A5L7F5</accession>
<dbReference type="InterPro" id="IPR011961">
    <property type="entry name" value="RimM"/>
</dbReference>
<evidence type="ECO:0000313" key="16">
    <source>
        <dbReference type="Proteomes" id="UP000542889"/>
    </source>
</evidence>
<dbReference type="GO" id="GO:0042274">
    <property type="term" value="P:ribosomal small subunit biogenesis"/>
    <property type="evidence" value="ECO:0007669"/>
    <property type="project" value="UniProtKB-UniRule"/>
</dbReference>
<proteinExistence type="inferred from homology"/>
<name>A0A0J6V3V9_LACRH</name>
<dbReference type="InterPro" id="IPR056792">
    <property type="entry name" value="PRC_RimM"/>
</dbReference>
<dbReference type="GO" id="GO:0005737">
    <property type="term" value="C:cytoplasm"/>
    <property type="evidence" value="ECO:0007669"/>
    <property type="project" value="UniProtKB-SubCell"/>
</dbReference>
<keyword evidence="1 5" id="KW-0963">Cytoplasm</keyword>
<dbReference type="Proteomes" id="UP000552935">
    <property type="component" value="Unassembled WGS sequence"/>
</dbReference>
<dbReference type="Proteomes" id="UP000307517">
    <property type="component" value="Unassembled WGS sequence"/>
</dbReference>
<dbReference type="PANTHER" id="PTHR33692">
    <property type="entry name" value="RIBOSOME MATURATION FACTOR RIMM"/>
    <property type="match status" value="1"/>
</dbReference>
<dbReference type="GO" id="GO:0006364">
    <property type="term" value="P:rRNA processing"/>
    <property type="evidence" value="ECO:0007669"/>
    <property type="project" value="UniProtKB-UniRule"/>
</dbReference>
<dbReference type="Pfam" id="PF01782">
    <property type="entry name" value="RimM"/>
    <property type="match status" value="1"/>
</dbReference>
<evidence type="ECO:0000259" key="6">
    <source>
        <dbReference type="Pfam" id="PF01782"/>
    </source>
</evidence>
<evidence type="ECO:0000313" key="8">
    <source>
        <dbReference type="EMBL" id="NVO88509.1"/>
    </source>
</evidence>
<dbReference type="InterPro" id="IPR009000">
    <property type="entry name" value="Transl_B-barrel_sf"/>
</dbReference>
<dbReference type="InterPro" id="IPR036976">
    <property type="entry name" value="RimM_N_sf"/>
</dbReference>
<comment type="caution">
    <text evidence="8">The sequence shown here is derived from an EMBL/GenBank/DDBJ whole genome shotgun (WGS) entry which is preliminary data.</text>
</comment>
<dbReference type="OMA" id="IKVDWDP"/>
<dbReference type="eggNOG" id="COG0806">
    <property type="taxonomic scope" value="Bacteria"/>
</dbReference>
<evidence type="ECO:0000313" key="12">
    <source>
        <dbReference type="EMBL" id="THC80101.1"/>
    </source>
</evidence>